<accession>A0A7T1BY17</accession>
<keyword evidence="2" id="KW-1185">Reference proteome</keyword>
<sequence>MVSEVVHVMAHPPSARPVTAGVLWLPSVSELTRNSVPIAFPSTAYLCAFSAEPEPSCVVSEVIHVTRYPPSASAVTIGSVCSEVVRELTRNSPNPVVPPKLSAAAVRLSVFMEEYLSEIYSKNMNNRMYVEYR</sequence>
<gene>
    <name evidence="1" type="ORF">PSAL_038060</name>
</gene>
<proteinExistence type="predicted"/>
<dbReference type="Proteomes" id="UP000283786">
    <property type="component" value="Plasmid p49"/>
</dbReference>
<keyword evidence="1" id="KW-0614">Plasmid</keyword>
<reference evidence="1 2" key="1">
    <citation type="submission" date="2020-08" db="EMBL/GenBank/DDBJ databases">
        <title>Genome sequence of Rhodobacteraceae bacterium Lw-13e.</title>
        <authorList>
            <person name="Poehlein A."/>
            <person name="Wolter L."/>
            <person name="Daniel R."/>
            <person name="Brinkhoff T."/>
        </authorList>
    </citation>
    <scope>NUCLEOTIDE SEQUENCE [LARGE SCALE GENOMIC DNA]</scope>
    <source>
        <strain evidence="1 2">Lw-13e</strain>
        <plasmid evidence="1 2">p49</plasmid>
    </source>
</reference>
<dbReference type="KEGG" id="palw:PSAL_038060"/>
<geneLocation type="plasmid" evidence="1 2">
    <name>p49</name>
</geneLocation>
<dbReference type="EMBL" id="CP060439">
    <property type="protein sequence ID" value="QPM92542.1"/>
    <property type="molecule type" value="Genomic_DNA"/>
</dbReference>
<organism evidence="1 2">
    <name type="scientific">Pseudooceanicola algae</name>
    <dbReference type="NCBI Taxonomy" id="1537215"/>
    <lineage>
        <taxon>Bacteria</taxon>
        <taxon>Pseudomonadati</taxon>
        <taxon>Pseudomonadota</taxon>
        <taxon>Alphaproteobacteria</taxon>
        <taxon>Rhodobacterales</taxon>
        <taxon>Paracoccaceae</taxon>
        <taxon>Pseudooceanicola</taxon>
    </lineage>
</organism>
<dbReference type="AlphaFoldDB" id="A0A7T1BY17"/>
<protein>
    <submittedName>
        <fullName evidence="1">Uncharacterized protein</fullName>
    </submittedName>
</protein>
<evidence type="ECO:0000313" key="2">
    <source>
        <dbReference type="Proteomes" id="UP000283786"/>
    </source>
</evidence>
<evidence type="ECO:0000313" key="1">
    <source>
        <dbReference type="EMBL" id="QPM92542.1"/>
    </source>
</evidence>
<name>A0A7T1BY17_9RHOB</name>